<dbReference type="AlphaFoldDB" id="A0A934M632"/>
<keyword evidence="8" id="KW-0408">Iron</keyword>
<keyword evidence="15" id="KW-1185">Reference proteome</keyword>
<feature type="non-terminal residue" evidence="14">
    <location>
        <position position="1"/>
    </location>
</feature>
<comment type="cofactor">
    <cofactor evidence="1">
        <name>[4Fe-4S] cluster</name>
        <dbReference type="ChEBI" id="CHEBI:49883"/>
    </cofactor>
</comment>
<comment type="catalytic activity">
    <reaction evidence="12">
        <text>L-serine = pyruvate + NH4(+)</text>
        <dbReference type="Rhea" id="RHEA:19169"/>
        <dbReference type="ChEBI" id="CHEBI:15361"/>
        <dbReference type="ChEBI" id="CHEBI:28938"/>
        <dbReference type="ChEBI" id="CHEBI:33384"/>
        <dbReference type="EC" id="4.3.1.17"/>
    </reaction>
</comment>
<evidence type="ECO:0000256" key="3">
    <source>
        <dbReference type="ARBA" id="ARBA00008636"/>
    </source>
</evidence>
<proteinExistence type="inferred from homology"/>
<dbReference type="PANTHER" id="PTHR30182">
    <property type="entry name" value="L-SERINE DEHYDRATASE"/>
    <property type="match status" value="1"/>
</dbReference>
<dbReference type="GO" id="GO:0046872">
    <property type="term" value="F:metal ion binding"/>
    <property type="evidence" value="ECO:0007669"/>
    <property type="project" value="UniProtKB-KW"/>
</dbReference>
<comment type="similarity">
    <text evidence="3">Belongs to the iron-sulfur dependent L-serine dehydratase family.</text>
</comment>
<comment type="caution">
    <text evidence="14">The sequence shown here is derived from an EMBL/GenBank/DDBJ whole genome shotgun (WGS) entry which is preliminary data.</text>
</comment>
<evidence type="ECO:0000256" key="6">
    <source>
        <dbReference type="ARBA" id="ARBA00022485"/>
    </source>
</evidence>
<dbReference type="GO" id="GO:0003941">
    <property type="term" value="F:L-serine ammonia-lyase activity"/>
    <property type="evidence" value="ECO:0007669"/>
    <property type="project" value="UniProtKB-EC"/>
</dbReference>
<sequence length="88" mass="9194">NILGLVCDPIAGLVEVPCAKRNAAGAVSALTTADMVMAGVMSKIPFDDTVEAMYKIGKQMPAELRETALGGLAVTETGLKLQRQVFGE</sequence>
<keyword evidence="7" id="KW-0479">Metal-binding</keyword>
<keyword evidence="9" id="KW-0411">Iron-sulfur</keyword>
<organism evidence="14 15">
    <name type="scientific">Clostridium aciditolerans</name>
    <dbReference type="NCBI Taxonomy" id="339861"/>
    <lineage>
        <taxon>Bacteria</taxon>
        <taxon>Bacillati</taxon>
        <taxon>Bacillota</taxon>
        <taxon>Clostridia</taxon>
        <taxon>Eubacteriales</taxon>
        <taxon>Clostridiaceae</taxon>
        <taxon>Clostridium</taxon>
    </lineage>
</organism>
<name>A0A934M632_9CLOT</name>
<keyword evidence="5" id="KW-0312">Gluconeogenesis</keyword>
<feature type="domain" description="Serine dehydratase-like alpha subunit" evidence="13">
    <location>
        <begin position="1"/>
        <end position="73"/>
    </location>
</feature>
<evidence type="ECO:0000256" key="2">
    <source>
        <dbReference type="ARBA" id="ARBA00004742"/>
    </source>
</evidence>
<evidence type="ECO:0000256" key="7">
    <source>
        <dbReference type="ARBA" id="ARBA00022723"/>
    </source>
</evidence>
<dbReference type="InterPro" id="IPR051318">
    <property type="entry name" value="Fe-S_L-Ser"/>
</dbReference>
<dbReference type="PANTHER" id="PTHR30182:SF1">
    <property type="entry name" value="L-SERINE DEHYDRATASE 1"/>
    <property type="match status" value="1"/>
</dbReference>
<evidence type="ECO:0000259" key="13">
    <source>
        <dbReference type="Pfam" id="PF03313"/>
    </source>
</evidence>
<evidence type="ECO:0000256" key="1">
    <source>
        <dbReference type="ARBA" id="ARBA00001966"/>
    </source>
</evidence>
<evidence type="ECO:0000256" key="11">
    <source>
        <dbReference type="ARBA" id="ARBA00041766"/>
    </source>
</evidence>
<evidence type="ECO:0000313" key="14">
    <source>
        <dbReference type="EMBL" id="MBI6875715.1"/>
    </source>
</evidence>
<evidence type="ECO:0000256" key="5">
    <source>
        <dbReference type="ARBA" id="ARBA00022432"/>
    </source>
</evidence>
<evidence type="ECO:0000256" key="9">
    <source>
        <dbReference type="ARBA" id="ARBA00023014"/>
    </source>
</evidence>
<dbReference type="Pfam" id="PF03313">
    <property type="entry name" value="SDH_alpha"/>
    <property type="match status" value="1"/>
</dbReference>
<dbReference type="Proteomes" id="UP000622687">
    <property type="component" value="Unassembled WGS sequence"/>
</dbReference>
<evidence type="ECO:0000256" key="8">
    <source>
        <dbReference type="ARBA" id="ARBA00023004"/>
    </source>
</evidence>
<evidence type="ECO:0000256" key="12">
    <source>
        <dbReference type="ARBA" id="ARBA00049406"/>
    </source>
</evidence>
<reference evidence="14" key="1">
    <citation type="submission" date="2020-12" db="EMBL/GenBank/DDBJ databases">
        <title>Clostridium thailandense sp. nov., a novel acetogenic bacterium isolated from peat land soil in Thailand.</title>
        <authorList>
            <person name="Chaikitkaew S."/>
            <person name="Birkeland N.K."/>
        </authorList>
    </citation>
    <scope>NUCLEOTIDE SEQUENCE</scope>
    <source>
        <strain evidence="14">DSM 17425</strain>
    </source>
</reference>
<evidence type="ECO:0000313" key="15">
    <source>
        <dbReference type="Proteomes" id="UP000622687"/>
    </source>
</evidence>
<keyword evidence="6" id="KW-0004">4Fe-4S</keyword>
<keyword evidence="10" id="KW-0456">Lyase</keyword>
<dbReference type="GO" id="GO:0051539">
    <property type="term" value="F:4 iron, 4 sulfur cluster binding"/>
    <property type="evidence" value="ECO:0007669"/>
    <property type="project" value="UniProtKB-KW"/>
</dbReference>
<accession>A0A934M632</accession>
<dbReference type="GO" id="GO:0006094">
    <property type="term" value="P:gluconeogenesis"/>
    <property type="evidence" value="ECO:0007669"/>
    <property type="project" value="UniProtKB-KW"/>
</dbReference>
<evidence type="ECO:0000256" key="10">
    <source>
        <dbReference type="ARBA" id="ARBA00023239"/>
    </source>
</evidence>
<dbReference type="RefSeq" id="WP_211145058.1">
    <property type="nucleotide sequence ID" value="NZ_JAEEGB010000052.1"/>
</dbReference>
<dbReference type="EC" id="4.3.1.17" evidence="4"/>
<comment type="pathway">
    <text evidence="2">Carbohydrate biosynthesis; gluconeogenesis.</text>
</comment>
<evidence type="ECO:0000256" key="4">
    <source>
        <dbReference type="ARBA" id="ARBA00012093"/>
    </source>
</evidence>
<protein>
    <recommendedName>
        <fullName evidence="4">L-serine ammonia-lyase</fullName>
        <ecNumber evidence="4">4.3.1.17</ecNumber>
    </recommendedName>
    <alternativeName>
        <fullName evidence="11">L-serine deaminase</fullName>
    </alternativeName>
</protein>
<dbReference type="InterPro" id="IPR005130">
    <property type="entry name" value="Ser_deHydtase-like_asu"/>
</dbReference>
<gene>
    <name evidence="14" type="ORF">I6U51_23895</name>
</gene>
<dbReference type="EMBL" id="JAEEGB010000052">
    <property type="protein sequence ID" value="MBI6875715.1"/>
    <property type="molecule type" value="Genomic_DNA"/>
</dbReference>